<comment type="caution">
    <text evidence="6">The sequence shown here is derived from an EMBL/GenBank/DDBJ whole genome shotgun (WGS) entry which is preliminary data.</text>
</comment>
<dbReference type="Gene3D" id="2.60.120.10">
    <property type="entry name" value="Jelly Rolls"/>
    <property type="match status" value="1"/>
</dbReference>
<dbReference type="InterPro" id="IPR050397">
    <property type="entry name" value="Env_Response_Regulators"/>
</dbReference>
<evidence type="ECO:0000256" key="3">
    <source>
        <dbReference type="ARBA" id="ARBA00023163"/>
    </source>
</evidence>
<protein>
    <submittedName>
        <fullName evidence="6">cAMP-binding protein</fullName>
    </submittedName>
</protein>
<dbReference type="InterPro" id="IPR014710">
    <property type="entry name" value="RmlC-like_jellyroll"/>
</dbReference>
<dbReference type="PROSITE" id="PS50042">
    <property type="entry name" value="CNMP_BINDING_3"/>
    <property type="match status" value="1"/>
</dbReference>
<name>A0A512LAT2_9PROT</name>
<dbReference type="InterPro" id="IPR036388">
    <property type="entry name" value="WH-like_DNA-bd_sf"/>
</dbReference>
<evidence type="ECO:0000256" key="1">
    <source>
        <dbReference type="ARBA" id="ARBA00023015"/>
    </source>
</evidence>
<evidence type="ECO:0000313" key="6">
    <source>
        <dbReference type="EMBL" id="GEP31587.1"/>
    </source>
</evidence>
<dbReference type="SUPFAM" id="SSF51206">
    <property type="entry name" value="cAMP-binding domain-like"/>
    <property type="match status" value="1"/>
</dbReference>
<keyword evidence="3" id="KW-0804">Transcription</keyword>
<keyword evidence="2" id="KW-0238">DNA-binding</keyword>
<dbReference type="InterPro" id="IPR036390">
    <property type="entry name" value="WH_DNA-bd_sf"/>
</dbReference>
<evidence type="ECO:0000259" key="5">
    <source>
        <dbReference type="PROSITE" id="PS51063"/>
    </source>
</evidence>
<sequence>MDIQPDYSPQNNPMTGSESACFGQLDKQEFDMLLSLGTTSRYSKGTFIFRPGETGQHVFFLHQGRIKISNLSPAGHEVILWFCFSGEMFGLSEITRGNDRAVTAQVCEDSEVTSIPLNQFNTFLIHHPKVAFLIMQILSCRMRVLGDMLVNLVSDNVDTRLAKLILRLGAQYGTREGKVIHLDIHLTHQEIADMIGTTRQTATTLLGQFKRQGILSIDNRRILINSEELLHGLLKMS</sequence>
<dbReference type="InterPro" id="IPR012318">
    <property type="entry name" value="HTH_CRP"/>
</dbReference>
<dbReference type="Pfam" id="PF13545">
    <property type="entry name" value="HTH_Crp_2"/>
    <property type="match status" value="1"/>
</dbReference>
<gene>
    <name evidence="6" type="ORF">TPL01_27250</name>
</gene>
<dbReference type="PANTHER" id="PTHR24567">
    <property type="entry name" value="CRP FAMILY TRANSCRIPTIONAL REGULATORY PROTEIN"/>
    <property type="match status" value="1"/>
</dbReference>
<dbReference type="PROSITE" id="PS51063">
    <property type="entry name" value="HTH_CRP_2"/>
    <property type="match status" value="1"/>
</dbReference>
<keyword evidence="7" id="KW-1185">Reference proteome</keyword>
<feature type="domain" description="Cyclic nucleotide-binding" evidence="4">
    <location>
        <begin position="21"/>
        <end position="124"/>
    </location>
</feature>
<organism evidence="6 7">
    <name type="scientific">Sulfuriferula plumbiphila</name>
    <dbReference type="NCBI Taxonomy" id="171865"/>
    <lineage>
        <taxon>Bacteria</taxon>
        <taxon>Pseudomonadati</taxon>
        <taxon>Pseudomonadota</taxon>
        <taxon>Betaproteobacteria</taxon>
        <taxon>Nitrosomonadales</taxon>
        <taxon>Sulfuricellaceae</taxon>
        <taxon>Sulfuriferula</taxon>
    </lineage>
</organism>
<dbReference type="PANTHER" id="PTHR24567:SF74">
    <property type="entry name" value="HTH-TYPE TRANSCRIPTIONAL REGULATOR ARCR"/>
    <property type="match status" value="1"/>
</dbReference>
<dbReference type="GO" id="GO:0003677">
    <property type="term" value="F:DNA binding"/>
    <property type="evidence" value="ECO:0007669"/>
    <property type="project" value="UniProtKB-KW"/>
</dbReference>
<dbReference type="OrthoDB" id="8565101at2"/>
<feature type="domain" description="HTH crp-type" evidence="5">
    <location>
        <begin position="155"/>
        <end position="228"/>
    </location>
</feature>
<dbReference type="InterPro" id="IPR000595">
    <property type="entry name" value="cNMP-bd_dom"/>
</dbReference>
<dbReference type="EMBL" id="BKAD01000032">
    <property type="protein sequence ID" value="GEP31587.1"/>
    <property type="molecule type" value="Genomic_DNA"/>
</dbReference>
<dbReference type="GO" id="GO:0005829">
    <property type="term" value="C:cytosol"/>
    <property type="evidence" value="ECO:0007669"/>
    <property type="project" value="TreeGrafter"/>
</dbReference>
<keyword evidence="1" id="KW-0805">Transcription regulation</keyword>
<dbReference type="AlphaFoldDB" id="A0A512LAT2"/>
<dbReference type="CDD" id="cd00092">
    <property type="entry name" value="HTH_CRP"/>
    <property type="match status" value="1"/>
</dbReference>
<dbReference type="Pfam" id="PF00027">
    <property type="entry name" value="cNMP_binding"/>
    <property type="match status" value="1"/>
</dbReference>
<evidence type="ECO:0000256" key="2">
    <source>
        <dbReference type="ARBA" id="ARBA00023125"/>
    </source>
</evidence>
<dbReference type="CDD" id="cd00038">
    <property type="entry name" value="CAP_ED"/>
    <property type="match status" value="1"/>
</dbReference>
<evidence type="ECO:0000259" key="4">
    <source>
        <dbReference type="PROSITE" id="PS50042"/>
    </source>
</evidence>
<dbReference type="PRINTS" id="PR00034">
    <property type="entry name" value="HTHCRP"/>
</dbReference>
<dbReference type="InterPro" id="IPR018490">
    <property type="entry name" value="cNMP-bd_dom_sf"/>
</dbReference>
<dbReference type="SMART" id="SM00100">
    <property type="entry name" value="cNMP"/>
    <property type="match status" value="1"/>
</dbReference>
<proteinExistence type="predicted"/>
<dbReference type="Gene3D" id="1.10.10.10">
    <property type="entry name" value="Winged helix-like DNA-binding domain superfamily/Winged helix DNA-binding domain"/>
    <property type="match status" value="1"/>
</dbReference>
<dbReference type="SMART" id="SM00419">
    <property type="entry name" value="HTH_CRP"/>
    <property type="match status" value="1"/>
</dbReference>
<reference evidence="6 7" key="1">
    <citation type="submission" date="2019-07" db="EMBL/GenBank/DDBJ databases">
        <title>Whole genome shotgun sequence of Thiobacillus plumbophilus NBRC 107929.</title>
        <authorList>
            <person name="Hosoyama A."/>
            <person name="Uohara A."/>
            <person name="Ohji S."/>
            <person name="Ichikawa N."/>
        </authorList>
    </citation>
    <scope>NUCLEOTIDE SEQUENCE [LARGE SCALE GENOMIC DNA]</scope>
    <source>
        <strain evidence="6 7">NBRC 107929</strain>
    </source>
</reference>
<dbReference type="GO" id="GO:0003700">
    <property type="term" value="F:DNA-binding transcription factor activity"/>
    <property type="evidence" value="ECO:0007669"/>
    <property type="project" value="TreeGrafter"/>
</dbReference>
<dbReference type="Proteomes" id="UP000321337">
    <property type="component" value="Unassembled WGS sequence"/>
</dbReference>
<dbReference type="RefSeq" id="WP_147074555.1">
    <property type="nucleotide sequence ID" value="NZ_AP021884.1"/>
</dbReference>
<accession>A0A512LAT2</accession>
<evidence type="ECO:0000313" key="7">
    <source>
        <dbReference type="Proteomes" id="UP000321337"/>
    </source>
</evidence>
<dbReference type="SUPFAM" id="SSF46785">
    <property type="entry name" value="Winged helix' DNA-binding domain"/>
    <property type="match status" value="1"/>
</dbReference>